<name>A0A0K9XHE5_9ACTN</name>
<dbReference type="Proteomes" id="UP000037288">
    <property type="component" value="Unassembled WGS sequence"/>
</dbReference>
<dbReference type="PATRIC" id="fig|1678637.3.peg.2006"/>
<dbReference type="STRING" id="1678637.AC230_09280"/>
<comment type="caution">
    <text evidence="1">The sequence shown here is derived from an EMBL/GenBank/DDBJ whole genome shotgun (WGS) entry which is preliminary data.</text>
</comment>
<reference evidence="2" key="1">
    <citation type="submission" date="2015-07" db="EMBL/GenBank/DDBJ databases">
        <title>Draft genome sequence of Streptomyces sp. CMAA 1322, a bacterium isolated from Caatinga biome, from dry forest semiarid of Brazil.</title>
        <authorList>
            <person name="Santos S.N."/>
            <person name="Gacesa R."/>
            <person name="Taketani R.G."/>
            <person name="Long P.F."/>
            <person name="Melo I.S."/>
        </authorList>
    </citation>
    <scope>NUCLEOTIDE SEQUENCE [LARGE SCALE GENOMIC DNA]</scope>
    <source>
        <strain evidence="2">CMAA 1322</strain>
    </source>
</reference>
<gene>
    <name evidence="1" type="ORF">AC230_09280</name>
</gene>
<accession>A0A0K9XHE5</accession>
<keyword evidence="2" id="KW-1185">Reference proteome</keyword>
<sequence length="60" mass="6492">MGARTTAHTGGGVPRARAGAHRAVRFRMPVRNASEIVWWDADVPRPAPRPGTDGLTSEDR</sequence>
<protein>
    <submittedName>
        <fullName evidence="1">Uncharacterized protein</fullName>
    </submittedName>
</protein>
<dbReference type="EMBL" id="LFXA01000004">
    <property type="protein sequence ID" value="KNB52824.1"/>
    <property type="molecule type" value="Genomic_DNA"/>
</dbReference>
<dbReference type="AlphaFoldDB" id="A0A0K9XHE5"/>
<evidence type="ECO:0000313" key="2">
    <source>
        <dbReference type="Proteomes" id="UP000037288"/>
    </source>
</evidence>
<evidence type="ECO:0000313" key="1">
    <source>
        <dbReference type="EMBL" id="KNB52824.1"/>
    </source>
</evidence>
<proteinExistence type="predicted"/>
<organism evidence="1 2">
    <name type="scientific">Streptomyces caatingaensis</name>
    <dbReference type="NCBI Taxonomy" id="1678637"/>
    <lineage>
        <taxon>Bacteria</taxon>
        <taxon>Bacillati</taxon>
        <taxon>Actinomycetota</taxon>
        <taxon>Actinomycetes</taxon>
        <taxon>Kitasatosporales</taxon>
        <taxon>Streptomycetaceae</taxon>
        <taxon>Streptomyces</taxon>
    </lineage>
</organism>